<feature type="region of interest" description="Disordered" evidence="1">
    <location>
        <begin position="258"/>
        <end position="344"/>
    </location>
</feature>
<evidence type="ECO:0000256" key="1">
    <source>
        <dbReference type="SAM" id="MobiDB-lite"/>
    </source>
</evidence>
<feature type="compositionally biased region" description="Polar residues" evidence="1">
    <location>
        <begin position="439"/>
        <end position="448"/>
    </location>
</feature>
<evidence type="ECO:0000313" key="3">
    <source>
        <dbReference type="Proteomes" id="UP001165121"/>
    </source>
</evidence>
<proteinExistence type="predicted"/>
<name>A0A9W7D0K8_9STRA</name>
<protein>
    <submittedName>
        <fullName evidence="2">Unnamed protein product</fullName>
    </submittedName>
</protein>
<organism evidence="2 3">
    <name type="scientific">Phytophthora fragariaefolia</name>
    <dbReference type="NCBI Taxonomy" id="1490495"/>
    <lineage>
        <taxon>Eukaryota</taxon>
        <taxon>Sar</taxon>
        <taxon>Stramenopiles</taxon>
        <taxon>Oomycota</taxon>
        <taxon>Peronosporomycetes</taxon>
        <taxon>Peronosporales</taxon>
        <taxon>Peronosporaceae</taxon>
        <taxon>Phytophthora</taxon>
    </lineage>
</organism>
<feature type="compositionally biased region" description="Basic and acidic residues" evidence="1">
    <location>
        <begin position="320"/>
        <end position="329"/>
    </location>
</feature>
<comment type="caution">
    <text evidence="2">The sequence shown here is derived from an EMBL/GenBank/DDBJ whole genome shotgun (WGS) entry which is preliminary data.</text>
</comment>
<dbReference type="Proteomes" id="UP001165121">
    <property type="component" value="Unassembled WGS sequence"/>
</dbReference>
<reference evidence="2" key="1">
    <citation type="submission" date="2023-04" db="EMBL/GenBank/DDBJ databases">
        <title>Phytophthora fragariaefolia NBRC 109709.</title>
        <authorList>
            <person name="Ichikawa N."/>
            <person name="Sato H."/>
            <person name="Tonouchi N."/>
        </authorList>
    </citation>
    <scope>NUCLEOTIDE SEQUENCE</scope>
    <source>
        <strain evidence="2">NBRC 109709</strain>
    </source>
</reference>
<dbReference type="AlphaFoldDB" id="A0A9W7D0K8"/>
<accession>A0A9W7D0K8</accession>
<feature type="compositionally biased region" description="Polar residues" evidence="1">
    <location>
        <begin position="274"/>
        <end position="290"/>
    </location>
</feature>
<dbReference type="EMBL" id="BSXT01002292">
    <property type="protein sequence ID" value="GMF48219.1"/>
    <property type="molecule type" value="Genomic_DNA"/>
</dbReference>
<feature type="region of interest" description="Disordered" evidence="1">
    <location>
        <begin position="439"/>
        <end position="477"/>
    </location>
</feature>
<evidence type="ECO:0000313" key="2">
    <source>
        <dbReference type="EMBL" id="GMF48219.1"/>
    </source>
</evidence>
<gene>
    <name evidence="2" type="ORF">Pfra01_001853300</name>
</gene>
<sequence>MSRVNSAKEFRRYFMEYASSATDTSSYLQPTVWGSNDTLGAASALLQRVIYVLGQDVSDEVEQHHPLVSWKCVRYAPGQCTRQGFIYDGYTETPLTIQNCIAEIVKAKRETRQTARSFPMVLLFQDSHYAALGHLEAFQDNDSSDRKLSQSAQQYETADPWNPYEWDDSVEQIRKQLEGPTMHHDRKLEIHSILKWGGRRVPELLGFLVNTASQLTHTEQAQLITANLTDDSIRTELMQQFQVSAPVLAQWQGYWQHKETHTESSPSPSPQPKLDTSGSEYLPSPSTSGQEEGDGASDNQEADQRLTGRSKRMHQTTPDMRVREHDRVVNPHNRAVPHKKQQKEPLARPLVTQFDEAATEEKHKALKLSAPSWQVKWNALADTWSTATRIPFPDTAATQEVWVEAAKHETELLLECIQTFDNQTQSYIECHQKRKLYSQQDGGSNVRYQRSKHGKPAPTTDIPKLGLGPGRTKSTCN</sequence>
<keyword evidence="3" id="KW-1185">Reference proteome</keyword>